<evidence type="ECO:0000313" key="1">
    <source>
        <dbReference type="EMBL" id="KAF3693245.1"/>
    </source>
</evidence>
<keyword evidence="2" id="KW-1185">Reference proteome</keyword>
<dbReference type="AlphaFoldDB" id="A0A6G1PSI8"/>
<proteinExistence type="predicted"/>
<accession>A0A6G1PSI8</accession>
<organism evidence="1 2">
    <name type="scientific">Channa argus</name>
    <name type="common">Northern snakehead</name>
    <name type="synonym">Ophicephalus argus</name>
    <dbReference type="NCBI Taxonomy" id="215402"/>
    <lineage>
        <taxon>Eukaryota</taxon>
        <taxon>Metazoa</taxon>
        <taxon>Chordata</taxon>
        <taxon>Craniata</taxon>
        <taxon>Vertebrata</taxon>
        <taxon>Euteleostomi</taxon>
        <taxon>Actinopterygii</taxon>
        <taxon>Neopterygii</taxon>
        <taxon>Teleostei</taxon>
        <taxon>Neoteleostei</taxon>
        <taxon>Acanthomorphata</taxon>
        <taxon>Anabantaria</taxon>
        <taxon>Anabantiformes</taxon>
        <taxon>Channoidei</taxon>
        <taxon>Channidae</taxon>
        <taxon>Channa</taxon>
    </lineage>
</organism>
<dbReference type="Proteomes" id="UP000503349">
    <property type="component" value="Chromosome 8"/>
</dbReference>
<reference evidence="1 2" key="1">
    <citation type="submission" date="2019-02" db="EMBL/GenBank/DDBJ databases">
        <title>Opniocepnalus argus genome.</title>
        <authorList>
            <person name="Zhou C."/>
            <person name="Xiao S."/>
        </authorList>
    </citation>
    <scope>NUCLEOTIDE SEQUENCE [LARGE SCALE GENOMIC DNA]</scope>
    <source>
        <strain evidence="1">OARG1902GOOAL</strain>
        <tissue evidence="1">Muscle</tissue>
    </source>
</reference>
<sequence length="53" mass="6014">MLWHDDGGVCFAMVTDCLENKSVYSHKTNTKPSLLAKENIYTQKKSLKAKNII</sequence>
<reference evidence="2" key="2">
    <citation type="submission" date="2019-02" db="EMBL/GenBank/DDBJ databases">
        <title>Opniocepnalus argus Var Kimnra genome.</title>
        <authorList>
            <person name="Zhou C."/>
            <person name="Xiao S."/>
        </authorList>
    </citation>
    <scope>NUCLEOTIDE SEQUENCE [LARGE SCALE GENOMIC DNA]</scope>
</reference>
<evidence type="ECO:0000313" key="2">
    <source>
        <dbReference type="Proteomes" id="UP000503349"/>
    </source>
</evidence>
<name>A0A6G1PSI8_CHAAH</name>
<protein>
    <submittedName>
        <fullName evidence="1">Uncharacterized protein</fullName>
    </submittedName>
</protein>
<dbReference type="EMBL" id="CM015719">
    <property type="protein sequence ID" value="KAF3693245.1"/>
    <property type="molecule type" value="Genomic_DNA"/>
</dbReference>
<gene>
    <name evidence="1" type="ORF">EXN66_Car008921</name>
</gene>